<keyword evidence="13" id="KW-0812">Transmembrane</keyword>
<dbReference type="InterPro" id="IPR031319">
    <property type="entry name" value="A-amylase_C"/>
</dbReference>
<evidence type="ECO:0000256" key="6">
    <source>
        <dbReference type="ARBA" id="ARBA00022723"/>
    </source>
</evidence>
<dbReference type="SUPFAM" id="SSF51445">
    <property type="entry name" value="(Trans)glycosidases"/>
    <property type="match status" value="1"/>
</dbReference>
<dbReference type="PRINTS" id="PR00110">
    <property type="entry name" value="ALPHAAMYLASE"/>
</dbReference>
<sequence length="478" mass="51023">MNETQEQEKKVPRWAFALVGAILLLVLLSVIYAGFMSGRISSDADADALGGLPEKTEDGVIFHAWNWSFDAIRAKLPELAEAGFKSVQTSPVQPNKEPLTDGSQWWILYQPTGFGIGSSQLGTREQFRQLCEEAEKHGISIIVDVVANHMGNAGGGELAHQPAKNVDPELLANPDFWHEAKGVLDWNARGQVTQWGIGLPDLNTANEALQDKVIAFLNDAVALGADGFRFDAAKHIELPDDRTPSNFWPRVLGSLEGKDRLFLYGEVLQGGADRYPSYAEFLHLTASRYGEAVRHAVGFGGAPDVALAEDFKASGVDPSKLVTWVESHDTYANDSEESTAMTDAQLKLGWAIVASRAGSNPLFFNRPAGGGKFAARIGEPGSELWLDPDVAALNRFHNAMAGEGERLMALGPDVLLIERGEKGAVLLNAGASAAEVEAETALPSGSYKSKSSGGGTFSVTSGKLAGSLAPGAIAVLQR</sequence>
<evidence type="ECO:0000259" key="14">
    <source>
        <dbReference type="SMART" id="SM00632"/>
    </source>
</evidence>
<keyword evidence="10 12" id="KW-0326">Glycosidase</keyword>
<dbReference type="Proteomes" id="UP000502136">
    <property type="component" value="Chromosome"/>
</dbReference>
<keyword evidence="17" id="KW-1185">Reference proteome</keyword>
<accession>A0A6H2H1U7</accession>
<keyword evidence="6" id="KW-0479">Metal-binding</keyword>
<comment type="cofactor">
    <cofactor evidence="2">
        <name>Ca(2+)</name>
        <dbReference type="ChEBI" id="CHEBI:29108"/>
    </cofactor>
</comment>
<organism evidence="16 17">
    <name type="scientific">Paenibacillus albicereus</name>
    <dbReference type="NCBI Taxonomy" id="2726185"/>
    <lineage>
        <taxon>Bacteria</taxon>
        <taxon>Bacillati</taxon>
        <taxon>Bacillota</taxon>
        <taxon>Bacilli</taxon>
        <taxon>Bacillales</taxon>
        <taxon>Paenibacillaceae</taxon>
        <taxon>Paenibacillus</taxon>
    </lineage>
</organism>
<dbReference type="Pfam" id="PF00128">
    <property type="entry name" value="Alpha-amylase"/>
    <property type="match status" value="1"/>
</dbReference>
<keyword evidence="9 12" id="KW-0119">Carbohydrate metabolism</keyword>
<protein>
    <recommendedName>
        <fullName evidence="5 12">Alpha-amylase</fullName>
        <ecNumber evidence="4 12">3.2.1.1</ecNumber>
    </recommendedName>
</protein>
<evidence type="ECO:0000256" key="9">
    <source>
        <dbReference type="ARBA" id="ARBA00023277"/>
    </source>
</evidence>
<evidence type="ECO:0000259" key="15">
    <source>
        <dbReference type="SMART" id="SM00642"/>
    </source>
</evidence>
<evidence type="ECO:0000256" key="8">
    <source>
        <dbReference type="ARBA" id="ARBA00022837"/>
    </source>
</evidence>
<dbReference type="RefSeq" id="WP_168909152.1">
    <property type="nucleotide sequence ID" value="NZ_CP051428.1"/>
</dbReference>
<proteinExistence type="inferred from homology"/>
<evidence type="ECO:0000256" key="1">
    <source>
        <dbReference type="ARBA" id="ARBA00000548"/>
    </source>
</evidence>
<evidence type="ECO:0000256" key="11">
    <source>
        <dbReference type="RuleBase" id="RU003615"/>
    </source>
</evidence>
<dbReference type="GO" id="GO:0005975">
    <property type="term" value="P:carbohydrate metabolic process"/>
    <property type="evidence" value="ECO:0007669"/>
    <property type="project" value="InterPro"/>
</dbReference>
<reference evidence="16 17" key="1">
    <citation type="submission" date="2020-04" db="EMBL/GenBank/DDBJ databases">
        <title>Novel Paenibacillus strain UniB2 isolated from commercial digestive syrup.</title>
        <authorList>
            <person name="Thorat V."/>
            <person name="Kirdat K."/>
            <person name="Tiwarekar B."/>
            <person name="Yadav A."/>
        </authorList>
    </citation>
    <scope>NUCLEOTIDE SEQUENCE [LARGE SCALE GENOMIC DNA]</scope>
    <source>
        <strain evidence="16 17">UniB2</strain>
    </source>
</reference>
<evidence type="ECO:0000256" key="4">
    <source>
        <dbReference type="ARBA" id="ARBA00012595"/>
    </source>
</evidence>
<evidence type="ECO:0000256" key="13">
    <source>
        <dbReference type="SAM" id="Phobius"/>
    </source>
</evidence>
<keyword evidence="13" id="KW-1133">Transmembrane helix</keyword>
<dbReference type="SUPFAM" id="SSF51011">
    <property type="entry name" value="Glycosyl hydrolase domain"/>
    <property type="match status" value="1"/>
</dbReference>
<evidence type="ECO:0000256" key="2">
    <source>
        <dbReference type="ARBA" id="ARBA00001913"/>
    </source>
</evidence>
<feature type="domain" description="Glycosyl hydrolase family 13 catalytic" evidence="15">
    <location>
        <begin position="59"/>
        <end position="397"/>
    </location>
</feature>
<comment type="catalytic activity">
    <reaction evidence="1 12">
        <text>Endohydrolysis of (1-&gt;4)-alpha-D-glucosidic linkages in polysaccharides containing three or more (1-&gt;4)-alpha-linked D-glucose units.</text>
        <dbReference type="EC" id="3.2.1.1"/>
    </reaction>
</comment>
<evidence type="ECO:0000256" key="7">
    <source>
        <dbReference type="ARBA" id="ARBA00022801"/>
    </source>
</evidence>
<dbReference type="InterPro" id="IPR006046">
    <property type="entry name" value="Alpha_amylase"/>
</dbReference>
<feature type="domain" description="Alpha-amylase C-terminal" evidence="14">
    <location>
        <begin position="405"/>
        <end position="478"/>
    </location>
</feature>
<dbReference type="KEGG" id="palr:HGI30_20170"/>
<dbReference type="InterPro" id="IPR017853">
    <property type="entry name" value="GH"/>
</dbReference>
<dbReference type="GO" id="GO:0046872">
    <property type="term" value="F:metal ion binding"/>
    <property type="evidence" value="ECO:0007669"/>
    <property type="project" value="UniProtKB-KW"/>
</dbReference>
<evidence type="ECO:0000256" key="3">
    <source>
        <dbReference type="ARBA" id="ARBA00008061"/>
    </source>
</evidence>
<evidence type="ECO:0000313" key="17">
    <source>
        <dbReference type="Proteomes" id="UP000502136"/>
    </source>
</evidence>
<evidence type="ECO:0000256" key="12">
    <source>
        <dbReference type="RuleBase" id="RU361134"/>
    </source>
</evidence>
<dbReference type="PANTHER" id="PTHR43447">
    <property type="entry name" value="ALPHA-AMYLASE"/>
    <property type="match status" value="1"/>
</dbReference>
<keyword evidence="13" id="KW-0472">Membrane</keyword>
<keyword evidence="7 12" id="KW-0378">Hydrolase</keyword>
<dbReference type="InterPro" id="IPR006047">
    <property type="entry name" value="GH13_cat_dom"/>
</dbReference>
<gene>
    <name evidence="16" type="ORF">HGI30_20170</name>
</gene>
<dbReference type="GO" id="GO:0004556">
    <property type="term" value="F:alpha-amylase activity"/>
    <property type="evidence" value="ECO:0007669"/>
    <property type="project" value="UniProtKB-UniRule"/>
</dbReference>
<dbReference type="EC" id="3.2.1.1" evidence="4 12"/>
<dbReference type="EMBL" id="CP051428">
    <property type="protein sequence ID" value="QJC53615.1"/>
    <property type="molecule type" value="Genomic_DNA"/>
</dbReference>
<feature type="transmembrane region" description="Helical" evidence="13">
    <location>
        <begin position="14"/>
        <end position="35"/>
    </location>
</feature>
<dbReference type="Gene3D" id="2.60.40.1180">
    <property type="entry name" value="Golgi alpha-mannosidase II"/>
    <property type="match status" value="1"/>
</dbReference>
<dbReference type="SMART" id="SM00642">
    <property type="entry name" value="Aamy"/>
    <property type="match status" value="1"/>
</dbReference>
<keyword evidence="8" id="KW-0106">Calcium</keyword>
<dbReference type="InterPro" id="IPR013780">
    <property type="entry name" value="Glyco_hydro_b"/>
</dbReference>
<evidence type="ECO:0000313" key="16">
    <source>
        <dbReference type="EMBL" id="QJC53615.1"/>
    </source>
</evidence>
<dbReference type="Gene3D" id="3.20.20.80">
    <property type="entry name" value="Glycosidases"/>
    <property type="match status" value="1"/>
</dbReference>
<evidence type="ECO:0000256" key="5">
    <source>
        <dbReference type="ARBA" id="ARBA00017303"/>
    </source>
</evidence>
<dbReference type="CDD" id="cd11315">
    <property type="entry name" value="AmyAc_bac1_AmyA"/>
    <property type="match status" value="1"/>
</dbReference>
<comment type="similarity">
    <text evidence="3 11">Belongs to the glycosyl hydrolase 13 family.</text>
</comment>
<dbReference type="AlphaFoldDB" id="A0A6H2H1U7"/>
<name>A0A6H2H1U7_9BACL</name>
<dbReference type="SMART" id="SM00632">
    <property type="entry name" value="Aamy_C"/>
    <property type="match status" value="1"/>
</dbReference>
<evidence type="ECO:0000256" key="10">
    <source>
        <dbReference type="ARBA" id="ARBA00023295"/>
    </source>
</evidence>